<protein>
    <recommendedName>
        <fullName evidence="2">RNA polymerase II holoenzyme cyclin-like subunit</fullName>
    </recommendedName>
</protein>
<dbReference type="CDD" id="cd20546">
    <property type="entry name" value="CYCLIN_SpCG1C_ScCTK2-like_rpt2"/>
    <property type="match status" value="1"/>
</dbReference>
<gene>
    <name evidence="7" type="ORF">AYL99_02530</name>
</gene>
<feature type="domain" description="Cyclin-like" evidence="6">
    <location>
        <begin position="60"/>
        <end position="165"/>
    </location>
</feature>
<feature type="domain" description="Cyclin-like" evidence="6">
    <location>
        <begin position="178"/>
        <end position="265"/>
    </location>
</feature>
<dbReference type="PIRSF" id="PIRSF036580">
    <property type="entry name" value="Cyclin_L"/>
    <property type="match status" value="1"/>
</dbReference>
<keyword evidence="4" id="KW-0195">Cyclin</keyword>
<evidence type="ECO:0000259" key="6">
    <source>
        <dbReference type="SMART" id="SM00385"/>
    </source>
</evidence>
<dbReference type="InterPro" id="IPR006671">
    <property type="entry name" value="Cyclin_N"/>
</dbReference>
<evidence type="ECO:0000313" key="8">
    <source>
        <dbReference type="Proteomes" id="UP000078343"/>
    </source>
</evidence>
<dbReference type="Pfam" id="PF00134">
    <property type="entry name" value="Cyclin_N"/>
    <property type="match status" value="1"/>
</dbReference>
<comment type="similarity">
    <text evidence="1">Belongs to the cyclin family. Cyclin C subfamily.</text>
</comment>
<dbReference type="AlphaFoldDB" id="A0A178ZVN0"/>
<dbReference type="EMBL" id="LVYI01000002">
    <property type="protein sequence ID" value="OAP63303.1"/>
    <property type="molecule type" value="Genomic_DNA"/>
</dbReference>
<dbReference type="Pfam" id="PF21797">
    <property type="entry name" value="CycT2-like_C"/>
    <property type="match status" value="1"/>
</dbReference>
<dbReference type="InterPro" id="IPR036915">
    <property type="entry name" value="Cyclin-like_sf"/>
</dbReference>
<proteinExistence type="inferred from homology"/>
<feature type="compositionally biased region" description="Polar residues" evidence="5">
    <location>
        <begin position="401"/>
        <end position="412"/>
    </location>
</feature>
<dbReference type="SMART" id="SM00385">
    <property type="entry name" value="CYCLIN"/>
    <property type="match status" value="2"/>
</dbReference>
<feature type="compositionally biased region" description="Polar residues" evidence="5">
    <location>
        <begin position="325"/>
        <end position="337"/>
    </location>
</feature>
<dbReference type="SUPFAM" id="SSF47954">
    <property type="entry name" value="Cyclin-like"/>
    <property type="match status" value="2"/>
</dbReference>
<sequence length="522" mass="58718">MPSFQDTTRREASPPVSRNPVLERMQSQWLFTVEELLLTPSILDGMSPTQELANRQKGVNFITQVGIMLKLPQLTLATASVYLHRFFMRQAMVQNNRPGFHHYSVAATAIFLATKVEENYRKMKELVVACCRVAQKQPNLVVDEQSKEYWKWRDTILHNEDLLLEALCFDLQLEQPYRILLGFLRYYDVQANKQLRNTSWAFLNDSLITTMCLQLTPSAIAGSAFYMGVKFSGISLPDDERGRPWWEQLGLDLHDIQRGCNLMADVYENPTLPRQGQKDAYTKDDDLALFDRTRQPATPQPELSPVGSAISGSQGAKRDRDVADDQNSGEWGSSMPSQRPIGEDQSAPSPKRIRRDSRDDNVTLPQRMPHRHAATTVEDRPANDSRSTGDDVQRRIDEIVNASSGSRVSQSNQHRRPSVQVAHPSHPRRHSSGGSNWNGPPSSYSNGHAEQAPSQHRAENRENGMYTQPESGDHARMPSQVPPVHPADDRPPQPPKPEPPSNGVSDLDDAEKVDYGSEEGEL</sequence>
<accession>A0A178ZVN0</accession>
<feature type="region of interest" description="Disordered" evidence="5">
    <location>
        <begin position="295"/>
        <end position="522"/>
    </location>
</feature>
<dbReference type="RefSeq" id="XP_018696670.1">
    <property type="nucleotide sequence ID" value="XM_018834046.1"/>
</dbReference>
<evidence type="ECO:0000313" key="7">
    <source>
        <dbReference type="EMBL" id="OAP63303.1"/>
    </source>
</evidence>
<reference evidence="7 8" key="1">
    <citation type="submission" date="2016-04" db="EMBL/GenBank/DDBJ databases">
        <title>Draft genome of Fonsecaea erecta CBS 125763.</title>
        <authorList>
            <person name="Weiss V.A."/>
            <person name="Vicente V.A."/>
            <person name="Raittz R.T."/>
            <person name="Moreno L.F."/>
            <person name="De Souza E.M."/>
            <person name="Pedrosa F.O."/>
            <person name="Steffens M.B."/>
            <person name="Faoro H."/>
            <person name="Tadra-Sfeir M.Z."/>
            <person name="Najafzadeh M.J."/>
            <person name="Felipe M.S."/>
            <person name="Teixeira M."/>
            <person name="Sun J."/>
            <person name="Xi L."/>
            <person name="Gomes R."/>
            <person name="De Azevedo C.M."/>
            <person name="Salgado C.G."/>
            <person name="Da Silva M.B."/>
            <person name="Nascimento M.F."/>
            <person name="Queiroz-Telles F."/>
            <person name="Attili D.S."/>
            <person name="Gorbushina A."/>
        </authorList>
    </citation>
    <scope>NUCLEOTIDE SEQUENCE [LARGE SCALE GENOMIC DNA]</scope>
    <source>
        <strain evidence="7 8">CBS 125763</strain>
    </source>
</reference>
<dbReference type="InterPro" id="IPR013763">
    <property type="entry name" value="Cyclin-like_dom"/>
</dbReference>
<keyword evidence="8" id="KW-1185">Reference proteome</keyword>
<organism evidence="7 8">
    <name type="scientific">Fonsecaea erecta</name>
    <dbReference type="NCBI Taxonomy" id="1367422"/>
    <lineage>
        <taxon>Eukaryota</taxon>
        <taxon>Fungi</taxon>
        <taxon>Dikarya</taxon>
        <taxon>Ascomycota</taxon>
        <taxon>Pezizomycotina</taxon>
        <taxon>Eurotiomycetes</taxon>
        <taxon>Chaetothyriomycetidae</taxon>
        <taxon>Chaetothyriales</taxon>
        <taxon>Herpotrichiellaceae</taxon>
        <taxon>Fonsecaea</taxon>
    </lineage>
</organism>
<dbReference type="OrthoDB" id="25002at2759"/>
<evidence type="ECO:0000256" key="5">
    <source>
        <dbReference type="SAM" id="MobiDB-lite"/>
    </source>
</evidence>
<dbReference type="GO" id="GO:0016538">
    <property type="term" value="F:cyclin-dependent protein serine/threonine kinase regulator activity"/>
    <property type="evidence" value="ECO:0007669"/>
    <property type="project" value="InterPro"/>
</dbReference>
<dbReference type="GO" id="GO:0006357">
    <property type="term" value="P:regulation of transcription by RNA polymerase II"/>
    <property type="evidence" value="ECO:0007669"/>
    <property type="project" value="InterPro"/>
</dbReference>
<comment type="caution">
    <text evidence="7">The sequence shown here is derived from an EMBL/GenBank/DDBJ whole genome shotgun (WGS) entry which is preliminary data.</text>
</comment>
<dbReference type="PANTHER" id="PTHR10026">
    <property type="entry name" value="CYCLIN"/>
    <property type="match status" value="1"/>
</dbReference>
<dbReference type="GeneID" id="30006700"/>
<comment type="function">
    <text evidence="3">Component of the SRB8-11 complex. The SRB8-11 complex is a regulatory module of the Mediator complex which is itself involved in regulation of basal and activated RNA polymerase II-dependent transcription. The SRB8-11 complex may be involved in the transcriptional repression of a subset of genes regulated by Mediator. It may inhibit the association of the Mediator complex with RNA polymerase II to form the holoenzyme complex. The SRB8-11 complex phosphorylates the C-terminal domain (CTD) of the largest subunit of RNA polymerase II.</text>
</comment>
<dbReference type="Gene3D" id="1.10.472.10">
    <property type="entry name" value="Cyclin-like"/>
    <property type="match status" value="2"/>
</dbReference>
<dbReference type="CDD" id="cd20545">
    <property type="entry name" value="CYCLIN_SpCG1C-like_rpt1"/>
    <property type="match status" value="1"/>
</dbReference>
<evidence type="ECO:0000256" key="3">
    <source>
        <dbReference type="ARBA" id="ARBA00025278"/>
    </source>
</evidence>
<name>A0A178ZVN0_9EURO</name>
<feature type="compositionally biased region" description="Basic and acidic residues" evidence="5">
    <location>
        <begin position="377"/>
        <end position="398"/>
    </location>
</feature>
<evidence type="ECO:0000256" key="2">
    <source>
        <dbReference type="ARBA" id="ARBA00014912"/>
    </source>
</evidence>
<dbReference type="FunFam" id="1.10.472.10:FF:000072">
    <property type="entry name" value="Cyclin Pch1"/>
    <property type="match status" value="1"/>
</dbReference>
<feature type="compositionally biased region" description="Low complexity" evidence="5">
    <location>
        <begin position="432"/>
        <end position="447"/>
    </location>
</feature>
<dbReference type="InterPro" id="IPR043198">
    <property type="entry name" value="Cyclin/Ssn8"/>
</dbReference>
<dbReference type="Proteomes" id="UP000078343">
    <property type="component" value="Unassembled WGS sequence"/>
</dbReference>
<dbReference type="STRING" id="1367422.A0A178ZVN0"/>
<evidence type="ECO:0000256" key="1">
    <source>
        <dbReference type="ARBA" id="ARBA00008638"/>
    </source>
</evidence>
<evidence type="ECO:0000256" key="4">
    <source>
        <dbReference type="RuleBase" id="RU000383"/>
    </source>
</evidence>